<comment type="similarity">
    <text evidence="2 8">Belongs to the Fmt family.</text>
</comment>
<dbReference type="PROSITE" id="PS00373">
    <property type="entry name" value="GART"/>
    <property type="match status" value="1"/>
</dbReference>
<dbReference type="Pfam" id="PF00551">
    <property type="entry name" value="Formyl_trans_N"/>
    <property type="match status" value="1"/>
</dbReference>
<feature type="binding site" evidence="8">
    <location>
        <begin position="109"/>
        <end position="112"/>
    </location>
    <ligand>
        <name>(6S)-5,6,7,8-tetrahydrofolate</name>
        <dbReference type="ChEBI" id="CHEBI:57453"/>
    </ligand>
</feature>
<evidence type="ECO:0000313" key="12">
    <source>
        <dbReference type="Proteomes" id="UP001285636"/>
    </source>
</evidence>
<dbReference type="GO" id="GO:0005829">
    <property type="term" value="C:cytosol"/>
    <property type="evidence" value="ECO:0007669"/>
    <property type="project" value="TreeGrafter"/>
</dbReference>
<evidence type="ECO:0000256" key="5">
    <source>
        <dbReference type="ARBA" id="ARBA00022679"/>
    </source>
</evidence>
<evidence type="ECO:0000256" key="2">
    <source>
        <dbReference type="ARBA" id="ARBA00010699"/>
    </source>
</evidence>
<evidence type="ECO:0000256" key="7">
    <source>
        <dbReference type="ARBA" id="ARBA00048558"/>
    </source>
</evidence>
<gene>
    <name evidence="8 11" type="primary">fmt</name>
    <name evidence="11" type="ORF">RYX45_09030</name>
</gene>
<evidence type="ECO:0000313" key="11">
    <source>
        <dbReference type="EMBL" id="MDV2885326.1"/>
    </source>
</evidence>
<dbReference type="SUPFAM" id="SSF53328">
    <property type="entry name" value="Formyltransferase"/>
    <property type="match status" value="1"/>
</dbReference>
<dbReference type="InterPro" id="IPR036477">
    <property type="entry name" value="Formyl_transf_N_sf"/>
</dbReference>
<dbReference type="Proteomes" id="UP001285636">
    <property type="component" value="Unassembled WGS sequence"/>
</dbReference>
<keyword evidence="6 8" id="KW-0648">Protein biosynthesis</keyword>
<name>A0AAJ2NMY6_ALKPS</name>
<dbReference type="InterPro" id="IPR044135">
    <property type="entry name" value="Met-tRNA-FMT_C"/>
</dbReference>
<dbReference type="InterPro" id="IPR005793">
    <property type="entry name" value="Formyl_trans_C"/>
</dbReference>
<evidence type="ECO:0000256" key="6">
    <source>
        <dbReference type="ARBA" id="ARBA00022917"/>
    </source>
</evidence>
<dbReference type="InterPro" id="IPR037022">
    <property type="entry name" value="Formyl_trans_C_sf"/>
</dbReference>
<dbReference type="InterPro" id="IPR001555">
    <property type="entry name" value="GART_AS"/>
</dbReference>
<dbReference type="PANTHER" id="PTHR11138:SF5">
    <property type="entry name" value="METHIONYL-TRNA FORMYLTRANSFERASE, MITOCHONDRIAL"/>
    <property type="match status" value="1"/>
</dbReference>
<evidence type="ECO:0000256" key="4">
    <source>
        <dbReference type="ARBA" id="ARBA00016014"/>
    </source>
</evidence>
<evidence type="ECO:0000259" key="10">
    <source>
        <dbReference type="Pfam" id="PF02911"/>
    </source>
</evidence>
<dbReference type="InterPro" id="IPR002376">
    <property type="entry name" value="Formyl_transf_N"/>
</dbReference>
<evidence type="ECO:0000259" key="9">
    <source>
        <dbReference type="Pfam" id="PF00551"/>
    </source>
</evidence>
<dbReference type="CDD" id="cd08646">
    <property type="entry name" value="FMT_core_Met-tRNA-FMT_N"/>
    <property type="match status" value="1"/>
</dbReference>
<dbReference type="InterPro" id="IPR005794">
    <property type="entry name" value="Fmt"/>
</dbReference>
<feature type="domain" description="Formyl transferase N-terminal" evidence="9">
    <location>
        <begin position="1"/>
        <end position="179"/>
    </location>
</feature>
<feature type="domain" description="Formyl transferase C-terminal" evidence="10">
    <location>
        <begin position="203"/>
        <end position="301"/>
    </location>
</feature>
<proteinExistence type="inferred from homology"/>
<evidence type="ECO:0000256" key="3">
    <source>
        <dbReference type="ARBA" id="ARBA00012261"/>
    </source>
</evidence>
<dbReference type="FunFam" id="3.40.50.170:FF:000004">
    <property type="entry name" value="Methionyl-tRNA formyltransferase"/>
    <property type="match status" value="1"/>
</dbReference>
<dbReference type="InterPro" id="IPR011034">
    <property type="entry name" value="Formyl_transferase-like_C_sf"/>
</dbReference>
<dbReference type="NCBIfam" id="TIGR00460">
    <property type="entry name" value="fmt"/>
    <property type="match status" value="1"/>
</dbReference>
<dbReference type="CDD" id="cd08704">
    <property type="entry name" value="Met_tRNA_FMT_C"/>
    <property type="match status" value="1"/>
</dbReference>
<evidence type="ECO:0000256" key="8">
    <source>
        <dbReference type="HAMAP-Rule" id="MF_00182"/>
    </source>
</evidence>
<dbReference type="HAMAP" id="MF_00182">
    <property type="entry name" value="Formyl_trans"/>
    <property type="match status" value="1"/>
</dbReference>
<dbReference type="SUPFAM" id="SSF50486">
    <property type="entry name" value="FMT C-terminal domain-like"/>
    <property type="match status" value="1"/>
</dbReference>
<dbReference type="AlphaFoldDB" id="A0AAJ2NMY6"/>
<comment type="function">
    <text evidence="1 8">Attaches a formyl group to the free amino group of methionyl-tRNA(fMet). The formyl group appears to play a dual role in the initiator identity of N-formylmethionyl-tRNA by promoting its recognition by IF2 and preventing the misappropriation of this tRNA by the elongation apparatus.</text>
</comment>
<keyword evidence="5 8" id="KW-0808">Transferase</keyword>
<dbReference type="EMBL" id="JAWJAY010000001">
    <property type="protein sequence ID" value="MDV2885326.1"/>
    <property type="molecule type" value="Genomic_DNA"/>
</dbReference>
<comment type="catalytic activity">
    <reaction evidence="7 8">
        <text>L-methionyl-tRNA(fMet) + (6R)-10-formyltetrahydrofolate = N-formyl-L-methionyl-tRNA(fMet) + (6S)-5,6,7,8-tetrahydrofolate + H(+)</text>
        <dbReference type="Rhea" id="RHEA:24380"/>
        <dbReference type="Rhea" id="RHEA-COMP:9952"/>
        <dbReference type="Rhea" id="RHEA-COMP:9953"/>
        <dbReference type="ChEBI" id="CHEBI:15378"/>
        <dbReference type="ChEBI" id="CHEBI:57453"/>
        <dbReference type="ChEBI" id="CHEBI:78530"/>
        <dbReference type="ChEBI" id="CHEBI:78844"/>
        <dbReference type="ChEBI" id="CHEBI:195366"/>
        <dbReference type="EC" id="2.1.2.9"/>
    </reaction>
</comment>
<accession>A0AAJ2NMY6</accession>
<evidence type="ECO:0000256" key="1">
    <source>
        <dbReference type="ARBA" id="ARBA00002606"/>
    </source>
</evidence>
<organism evidence="11 12">
    <name type="scientific">Alkalihalophilus pseudofirmus</name>
    <name type="common">Bacillus pseudofirmus</name>
    <dbReference type="NCBI Taxonomy" id="79885"/>
    <lineage>
        <taxon>Bacteria</taxon>
        <taxon>Bacillati</taxon>
        <taxon>Bacillota</taxon>
        <taxon>Bacilli</taxon>
        <taxon>Bacillales</taxon>
        <taxon>Bacillaceae</taxon>
        <taxon>Alkalihalophilus</taxon>
    </lineage>
</organism>
<sequence>MKIVFMGTPDFSVPVLRQLVMDGYNIAACITQPDRPVGRKKVMTPPPVKVEAMKHGIPVLQPERIRNQEEIERVLGYEPDLVVTAAYGQILPNDILEKPAYGCINVHASLLPKYRGGAPIHQSIIDGEKETGITIMYMVEKLDAGDILTQVRVPILEEDHVGSMHDKLSAAGAKLLSKTIPALIKGEITPQKQDETKVTFARNITREMEKMDWSKTGEELYNQVRGLNPWPVAFTTLQQKPLKVWRAKKVIVATEHESGTVIEIRDDSFVVATGNQTALEIMELQPSGKKRMTAEDFLRGAGSSLKTGMKLGDENE</sequence>
<dbReference type="PANTHER" id="PTHR11138">
    <property type="entry name" value="METHIONYL-TRNA FORMYLTRANSFERASE"/>
    <property type="match status" value="1"/>
</dbReference>
<dbReference type="GO" id="GO:0004479">
    <property type="term" value="F:methionyl-tRNA formyltransferase activity"/>
    <property type="evidence" value="ECO:0007669"/>
    <property type="project" value="UniProtKB-UniRule"/>
</dbReference>
<dbReference type="InterPro" id="IPR041711">
    <property type="entry name" value="Met-tRNA-FMT_N"/>
</dbReference>
<dbReference type="EC" id="2.1.2.9" evidence="3 8"/>
<reference evidence="11" key="1">
    <citation type="submission" date="2023-10" db="EMBL/GenBank/DDBJ databases">
        <title>Screening of Alkalihalophilus pseudofirmusBZ-TG-HK211 and Its Alleviation of Salt Stress on Rapeseed Growth.</title>
        <authorList>
            <person name="Zhao B."/>
            <person name="Guo T."/>
        </authorList>
    </citation>
    <scope>NUCLEOTIDE SEQUENCE</scope>
    <source>
        <strain evidence="11">BZ-TG-HK211</strain>
    </source>
</reference>
<dbReference type="Gene3D" id="3.40.50.170">
    <property type="entry name" value="Formyl transferase, N-terminal domain"/>
    <property type="match status" value="1"/>
</dbReference>
<dbReference type="Pfam" id="PF02911">
    <property type="entry name" value="Formyl_trans_C"/>
    <property type="match status" value="1"/>
</dbReference>
<dbReference type="RefSeq" id="WP_323466572.1">
    <property type="nucleotide sequence ID" value="NZ_CP144224.1"/>
</dbReference>
<comment type="caution">
    <text evidence="11">The sequence shown here is derived from an EMBL/GenBank/DDBJ whole genome shotgun (WGS) entry which is preliminary data.</text>
</comment>
<dbReference type="Gene3D" id="3.10.25.10">
    <property type="entry name" value="Formyl transferase, C-terminal domain"/>
    <property type="match status" value="1"/>
</dbReference>
<protein>
    <recommendedName>
        <fullName evidence="4 8">Methionyl-tRNA formyltransferase</fullName>
        <ecNumber evidence="3 8">2.1.2.9</ecNumber>
    </recommendedName>
</protein>